<sequence>MSKSRGRDGLLGVGGQRRKLSRKAFRGDSGSMPPAGHDPVAQKKELLRKLQERSQQATKHQDGDA</sequence>
<evidence type="ECO:0000313" key="2">
    <source>
        <dbReference type="EMBL" id="GAA2620354.1"/>
    </source>
</evidence>
<dbReference type="Pfam" id="PF19756">
    <property type="entry name" value="DUF6243"/>
    <property type="match status" value="1"/>
</dbReference>
<evidence type="ECO:0000313" key="3">
    <source>
        <dbReference type="Proteomes" id="UP001501509"/>
    </source>
</evidence>
<protein>
    <submittedName>
        <fullName evidence="2">Uncharacterized protein</fullName>
    </submittedName>
</protein>
<organism evidence="2 3">
    <name type="scientific">Actinomadura fulvescens</name>
    <dbReference type="NCBI Taxonomy" id="46160"/>
    <lineage>
        <taxon>Bacteria</taxon>
        <taxon>Bacillati</taxon>
        <taxon>Actinomycetota</taxon>
        <taxon>Actinomycetes</taxon>
        <taxon>Streptosporangiales</taxon>
        <taxon>Thermomonosporaceae</taxon>
        <taxon>Actinomadura</taxon>
    </lineage>
</organism>
<dbReference type="RefSeq" id="WP_344546323.1">
    <property type="nucleotide sequence ID" value="NZ_BAAATD010000010.1"/>
</dbReference>
<comment type="caution">
    <text evidence="2">The sequence shown here is derived from an EMBL/GenBank/DDBJ whole genome shotgun (WGS) entry which is preliminary data.</text>
</comment>
<dbReference type="InterPro" id="IPR046210">
    <property type="entry name" value="DUF6243"/>
</dbReference>
<evidence type="ECO:0000256" key="1">
    <source>
        <dbReference type="SAM" id="MobiDB-lite"/>
    </source>
</evidence>
<dbReference type="EMBL" id="BAAATD010000010">
    <property type="protein sequence ID" value="GAA2620354.1"/>
    <property type="molecule type" value="Genomic_DNA"/>
</dbReference>
<name>A0ABP6CL31_9ACTN</name>
<keyword evidence="3" id="KW-1185">Reference proteome</keyword>
<gene>
    <name evidence="2" type="ORF">GCM10010411_65240</name>
</gene>
<accession>A0ABP6CL31</accession>
<proteinExistence type="predicted"/>
<feature type="region of interest" description="Disordered" evidence="1">
    <location>
        <begin position="1"/>
        <end position="65"/>
    </location>
</feature>
<feature type="compositionally biased region" description="Basic and acidic residues" evidence="1">
    <location>
        <begin position="40"/>
        <end position="52"/>
    </location>
</feature>
<reference evidence="3" key="1">
    <citation type="journal article" date="2019" name="Int. J. Syst. Evol. Microbiol.">
        <title>The Global Catalogue of Microorganisms (GCM) 10K type strain sequencing project: providing services to taxonomists for standard genome sequencing and annotation.</title>
        <authorList>
            <consortium name="The Broad Institute Genomics Platform"/>
            <consortium name="The Broad Institute Genome Sequencing Center for Infectious Disease"/>
            <person name="Wu L."/>
            <person name="Ma J."/>
        </authorList>
    </citation>
    <scope>NUCLEOTIDE SEQUENCE [LARGE SCALE GENOMIC DNA]</scope>
    <source>
        <strain evidence="3">JCM 6833</strain>
    </source>
</reference>
<dbReference type="Proteomes" id="UP001501509">
    <property type="component" value="Unassembled WGS sequence"/>
</dbReference>